<feature type="region of interest" description="Disordered" evidence="1">
    <location>
        <begin position="29"/>
        <end position="51"/>
    </location>
</feature>
<dbReference type="EMBL" id="FAXC01000062">
    <property type="protein sequence ID" value="CUV08430.1"/>
    <property type="molecule type" value="Genomic_DNA"/>
</dbReference>
<dbReference type="AlphaFoldDB" id="A0A160VD94"/>
<feature type="compositionally biased region" description="Polar residues" evidence="1">
    <location>
        <begin position="40"/>
        <end position="51"/>
    </location>
</feature>
<protein>
    <submittedName>
        <fullName evidence="3">Uncharacterized protein</fullName>
    </submittedName>
</protein>
<evidence type="ECO:0000256" key="2">
    <source>
        <dbReference type="SAM" id="Phobius"/>
    </source>
</evidence>
<accession>A0A160VD94</accession>
<name>A0A160VD94_9ZZZZ</name>
<feature type="transmembrane region" description="Helical" evidence="2">
    <location>
        <begin position="6"/>
        <end position="21"/>
    </location>
</feature>
<sequence length="165" mass="19277">MEGIGYWLFLAALYFLLSLMKKRKQKSARRMLDEDESVQESDQQSGPFQSETLQELFNEIKNFGQDILEPGADEIADYEFEEPTDTDEQPEIIDESEPVQTARAIFEDFSEEYPEHIHKKYPIRKKVSPTGHYISPLLKDVDRLKQAIILKEVLDKPRALKRSIR</sequence>
<keyword evidence="2" id="KW-0812">Transmembrane</keyword>
<gene>
    <name evidence="3" type="ORF">MGWOODY_Mmi572</name>
</gene>
<keyword evidence="2" id="KW-1133">Transmembrane helix</keyword>
<proteinExistence type="predicted"/>
<reference evidence="3" key="1">
    <citation type="submission" date="2015-10" db="EMBL/GenBank/DDBJ databases">
        <authorList>
            <person name="Gilbert D.G."/>
        </authorList>
    </citation>
    <scope>NUCLEOTIDE SEQUENCE</scope>
</reference>
<keyword evidence="2" id="KW-0472">Membrane</keyword>
<evidence type="ECO:0000256" key="1">
    <source>
        <dbReference type="SAM" id="MobiDB-lite"/>
    </source>
</evidence>
<organism evidence="3">
    <name type="scientific">hydrothermal vent metagenome</name>
    <dbReference type="NCBI Taxonomy" id="652676"/>
    <lineage>
        <taxon>unclassified sequences</taxon>
        <taxon>metagenomes</taxon>
        <taxon>ecological metagenomes</taxon>
    </lineage>
</organism>
<evidence type="ECO:0000313" key="3">
    <source>
        <dbReference type="EMBL" id="CUV08430.1"/>
    </source>
</evidence>